<keyword evidence="3" id="KW-0131">Cell cycle</keyword>
<dbReference type="PANTHER" id="PTHR12169:SF6">
    <property type="entry name" value="AFG1-LIKE ATPASE"/>
    <property type="match status" value="1"/>
</dbReference>
<keyword evidence="3" id="KW-0132">Cell division</keyword>
<dbReference type="SUPFAM" id="SSF52540">
    <property type="entry name" value="P-loop containing nucleoside triphosphate hydrolases"/>
    <property type="match status" value="1"/>
</dbReference>
<keyword evidence="4" id="KW-1185">Reference proteome</keyword>
<keyword evidence="2" id="KW-0067">ATP-binding</keyword>
<dbReference type="Proteomes" id="UP000199555">
    <property type="component" value="Unassembled WGS sequence"/>
</dbReference>
<organism evidence="3 4">
    <name type="scientific">Paracoccus chinensis</name>
    <dbReference type="NCBI Taxonomy" id="525640"/>
    <lineage>
        <taxon>Bacteria</taxon>
        <taxon>Pseudomonadati</taxon>
        <taxon>Pseudomonadota</taxon>
        <taxon>Alphaproteobacteria</taxon>
        <taxon>Rhodobacterales</taxon>
        <taxon>Paracoccaceae</taxon>
        <taxon>Paracoccus</taxon>
    </lineage>
</organism>
<evidence type="ECO:0000313" key="3">
    <source>
        <dbReference type="EMBL" id="SDL18670.1"/>
    </source>
</evidence>
<evidence type="ECO:0000313" key="4">
    <source>
        <dbReference type="Proteomes" id="UP000199555"/>
    </source>
</evidence>
<dbReference type="InterPro" id="IPR027417">
    <property type="entry name" value="P-loop_NTPase"/>
</dbReference>
<dbReference type="GO" id="GO:0005737">
    <property type="term" value="C:cytoplasm"/>
    <property type="evidence" value="ECO:0007669"/>
    <property type="project" value="TreeGrafter"/>
</dbReference>
<dbReference type="Pfam" id="PF03969">
    <property type="entry name" value="AFG1_ATPase"/>
    <property type="match status" value="1"/>
</dbReference>
<dbReference type="AlphaFoldDB" id="A0A1G9I0B7"/>
<keyword evidence="1" id="KW-0547">Nucleotide-binding</keyword>
<dbReference type="Gene3D" id="3.40.50.300">
    <property type="entry name" value="P-loop containing nucleotide triphosphate hydrolases"/>
    <property type="match status" value="1"/>
</dbReference>
<proteinExistence type="predicted"/>
<protein>
    <submittedName>
        <fullName evidence="3">Cell division protein ZapE</fullName>
    </submittedName>
</protein>
<accession>A0A1G9I0B7</accession>
<dbReference type="EMBL" id="FNGE01000007">
    <property type="protein sequence ID" value="SDL18670.1"/>
    <property type="molecule type" value="Genomic_DNA"/>
</dbReference>
<dbReference type="GO" id="GO:0016887">
    <property type="term" value="F:ATP hydrolysis activity"/>
    <property type="evidence" value="ECO:0007669"/>
    <property type="project" value="InterPro"/>
</dbReference>
<dbReference type="InterPro" id="IPR005654">
    <property type="entry name" value="ATPase_AFG1-like"/>
</dbReference>
<evidence type="ECO:0000256" key="1">
    <source>
        <dbReference type="ARBA" id="ARBA00022741"/>
    </source>
</evidence>
<dbReference type="NCBIfam" id="NF040713">
    <property type="entry name" value="ZapE"/>
    <property type="match status" value="1"/>
</dbReference>
<dbReference type="STRING" id="525640.SAMN04487971_10795"/>
<evidence type="ECO:0000256" key="2">
    <source>
        <dbReference type="ARBA" id="ARBA00022840"/>
    </source>
</evidence>
<gene>
    <name evidence="3" type="ORF">SAMN04487971_10795</name>
</gene>
<name>A0A1G9I0B7_9RHOB</name>
<dbReference type="PANTHER" id="PTHR12169">
    <property type="entry name" value="ATPASE N2B"/>
    <property type="match status" value="1"/>
</dbReference>
<sequence>MGSARRYSRLTRMTGGLAGAPVLWHGSGMSHSPSHPVTAAYDRRVADGAIKDDAAQRAVLPALDRLAAALARPHPASKPGGLLGRIFGAKANPPPDPSRRGIYLWGGVGRGKSMLMDLVMETAPLAEKRRVHFHEFMQEVQAGLNEARARGDQDVVRPVAEAIAARTRLFCFDEMQVTDIADAMIVGRLFQVLFDRGVVVVTTSNRVPEDLYKDGLNRQLFLPFIALIRDRMQVLHLESPRDHRQGRRAGGEVWFTPADAGAAEAMDEVWADLTGEAAPQPRELAVNGRSVTIPAAAARVARTDFEELCGRPLGPADYLAIAEAFDALLIDGIPTLGPANHDRAKRFVTLIDALYEAKVRLYASAAAEPEALYPTGTGAFEFERTASRLREMQAAGWGKAS</sequence>
<dbReference type="GO" id="GO:0005524">
    <property type="term" value="F:ATP binding"/>
    <property type="evidence" value="ECO:0007669"/>
    <property type="project" value="UniProtKB-KW"/>
</dbReference>
<dbReference type="GO" id="GO:0051301">
    <property type="term" value="P:cell division"/>
    <property type="evidence" value="ECO:0007669"/>
    <property type="project" value="UniProtKB-KW"/>
</dbReference>
<reference evidence="4" key="1">
    <citation type="submission" date="2016-10" db="EMBL/GenBank/DDBJ databases">
        <authorList>
            <person name="Varghese N."/>
            <person name="Submissions S."/>
        </authorList>
    </citation>
    <scope>NUCLEOTIDE SEQUENCE [LARGE SCALE GENOMIC DNA]</scope>
    <source>
        <strain evidence="4">CGMCC 1.7655</strain>
    </source>
</reference>